<dbReference type="RefSeq" id="WP_282698854.1">
    <property type="nucleotide sequence ID" value="NZ_JABXJJ020000023.1"/>
</dbReference>
<organism evidence="3">
    <name type="scientific">Streptantibioticus silvisoli</name>
    <dbReference type="NCBI Taxonomy" id="2705255"/>
    <lineage>
        <taxon>Bacteria</taxon>
        <taxon>Bacillati</taxon>
        <taxon>Actinomycetota</taxon>
        <taxon>Actinomycetes</taxon>
        <taxon>Kitasatosporales</taxon>
        <taxon>Streptomycetaceae</taxon>
        <taxon>Streptantibioticus</taxon>
    </lineage>
</organism>
<gene>
    <name evidence="3" type="ORF">POF50_019650</name>
</gene>
<feature type="compositionally biased region" description="Pro residues" evidence="1">
    <location>
        <begin position="283"/>
        <end position="302"/>
    </location>
</feature>
<dbReference type="AlphaFoldDB" id="A0AA90KA14"/>
<sequence>MTTPLPPAAARPAVPQLGKGETWLLYVVATLAIGVGGLGLASSFQTVTAAGARWGFSTPQILPIGIDTAIPVFTAVRLLLIRMDMPLAWVRWIPWGLTLVTCWLNVAAGHSLSAKVAHGTMPLLWVGLSEVAAHVYASRIGAVTGRRMESIRKSRWLLAFPSTFALWRRMTLWEITSYHDALNRERERQLARADLREEHGWRWRSKTPRRHRVLLRLGELTPADTTPSALGTNQEETRPTTVNQSGSDLPVSTPAPEALTTDQTTPDAVDPSPVPEPTAESIPAPPIDPQPEPSPAPESTPEPDPEPAATRAPKSGPRRSTGRVPTVARSARPKRTPEQLLTEAREVTADWPDDALTGEAIRKALRTAPDKARALRDTLKAERAEAADAAPVAA</sequence>
<accession>A0AA90KA14</accession>
<name>A0AA90KA14_9ACTN</name>
<feature type="transmembrane region" description="Helical" evidence="2">
    <location>
        <begin position="23"/>
        <end position="41"/>
    </location>
</feature>
<protein>
    <submittedName>
        <fullName evidence="3">DUF2637 domain-containing protein</fullName>
    </submittedName>
</protein>
<dbReference type="InterPro" id="IPR021235">
    <property type="entry name" value="DUF2637"/>
</dbReference>
<dbReference type="EMBL" id="JABXJJ020000023">
    <property type="protein sequence ID" value="MDI5971517.1"/>
    <property type="molecule type" value="Genomic_DNA"/>
</dbReference>
<evidence type="ECO:0000313" key="3">
    <source>
        <dbReference type="EMBL" id="MDI5971517.1"/>
    </source>
</evidence>
<evidence type="ECO:0000256" key="2">
    <source>
        <dbReference type="SAM" id="Phobius"/>
    </source>
</evidence>
<keyword evidence="2" id="KW-1133">Transmembrane helix</keyword>
<keyword evidence="2" id="KW-0812">Transmembrane</keyword>
<keyword evidence="2" id="KW-0472">Membrane</keyword>
<reference evidence="3" key="1">
    <citation type="submission" date="2023-05" db="EMBL/GenBank/DDBJ databases">
        <title>Streptantibioticus silvisoli sp. nov., acidotolerant actinomycetes 1 from pine litter.</title>
        <authorList>
            <person name="Swiecimska M."/>
            <person name="Golinska P."/>
            <person name="Sangal V."/>
            <person name="Wachnowicz B."/>
            <person name="Goodfellow M."/>
        </authorList>
    </citation>
    <scope>NUCLEOTIDE SEQUENCE</scope>
    <source>
        <strain evidence="3">SL13</strain>
    </source>
</reference>
<proteinExistence type="predicted"/>
<feature type="region of interest" description="Disordered" evidence="1">
    <location>
        <begin position="216"/>
        <end position="347"/>
    </location>
</feature>
<feature type="transmembrane region" description="Helical" evidence="2">
    <location>
        <begin position="92"/>
        <end position="112"/>
    </location>
</feature>
<dbReference type="Pfam" id="PF10935">
    <property type="entry name" value="DUF2637"/>
    <property type="match status" value="1"/>
</dbReference>
<comment type="caution">
    <text evidence="3">The sequence shown here is derived from an EMBL/GenBank/DDBJ whole genome shotgun (WGS) entry which is preliminary data.</text>
</comment>
<evidence type="ECO:0000256" key="1">
    <source>
        <dbReference type="SAM" id="MobiDB-lite"/>
    </source>
</evidence>
<feature type="compositionally biased region" description="Polar residues" evidence="1">
    <location>
        <begin position="223"/>
        <end position="247"/>
    </location>
</feature>